<dbReference type="InterPro" id="IPR009072">
    <property type="entry name" value="Histone-fold"/>
</dbReference>
<dbReference type="CDD" id="cd00076">
    <property type="entry name" value="HFD_SF"/>
    <property type="match status" value="1"/>
</dbReference>
<proteinExistence type="predicted"/>
<dbReference type="Proteomes" id="UP000235388">
    <property type="component" value="Unassembled WGS sequence"/>
</dbReference>
<feature type="compositionally biased region" description="Low complexity" evidence="1">
    <location>
        <begin position="169"/>
        <end position="178"/>
    </location>
</feature>
<feature type="compositionally biased region" description="Acidic residues" evidence="1">
    <location>
        <begin position="327"/>
        <end position="336"/>
    </location>
</feature>
<dbReference type="GO" id="GO:0005669">
    <property type="term" value="C:transcription factor TFIID complex"/>
    <property type="evidence" value="ECO:0007669"/>
    <property type="project" value="InterPro"/>
</dbReference>
<dbReference type="OrthoDB" id="436852at2759"/>
<accession>A0A2N5VYT0</accession>
<evidence type="ECO:0000256" key="1">
    <source>
        <dbReference type="SAM" id="MobiDB-lite"/>
    </source>
</evidence>
<feature type="compositionally biased region" description="Pro residues" evidence="1">
    <location>
        <begin position="555"/>
        <end position="571"/>
    </location>
</feature>
<feature type="compositionally biased region" description="Pro residues" evidence="1">
    <location>
        <begin position="192"/>
        <end position="202"/>
    </location>
</feature>
<dbReference type="PANTHER" id="PTHR46338:SF1">
    <property type="entry name" value="TRANSCRIPTION INITIATION FACTOR TFIID SUBUNIT 8"/>
    <property type="match status" value="1"/>
</dbReference>
<evidence type="ECO:0008006" key="4">
    <source>
        <dbReference type="Google" id="ProtNLM"/>
    </source>
</evidence>
<keyword evidence="3" id="KW-1185">Reference proteome</keyword>
<dbReference type="STRING" id="200324.A0A2N5VYT0"/>
<comment type="caution">
    <text evidence="2">The sequence shown here is derived from an EMBL/GenBank/DDBJ whole genome shotgun (WGS) entry which is preliminary data.</text>
</comment>
<feature type="compositionally biased region" description="Polar residues" evidence="1">
    <location>
        <begin position="277"/>
        <end position="287"/>
    </location>
</feature>
<dbReference type="PANTHER" id="PTHR46338">
    <property type="entry name" value="TRANSCRIPTION INITIATION FACTOR TFIID SUBUNIT 8"/>
    <property type="match status" value="1"/>
</dbReference>
<organism evidence="2 3">
    <name type="scientific">Puccinia coronata f. sp. avenae</name>
    <dbReference type="NCBI Taxonomy" id="200324"/>
    <lineage>
        <taxon>Eukaryota</taxon>
        <taxon>Fungi</taxon>
        <taxon>Dikarya</taxon>
        <taxon>Basidiomycota</taxon>
        <taxon>Pucciniomycotina</taxon>
        <taxon>Pucciniomycetes</taxon>
        <taxon>Pucciniales</taxon>
        <taxon>Pucciniaceae</taxon>
        <taxon>Puccinia</taxon>
    </lineage>
</organism>
<evidence type="ECO:0000313" key="3">
    <source>
        <dbReference type="Proteomes" id="UP000235388"/>
    </source>
</evidence>
<name>A0A2N5VYT0_9BASI</name>
<sequence length="615" mass="67268">MNKNKTKTKTKKQETESFPAKLLAIATLQIISNSTPFTAIRPIPLATLTHVATSYLELLAQAARAHADHSGRTLINASDISGLLEHLQGPGALAALHNWSQHNLNLNNSQQKQISHPIDKLAHLAQNLKEFRHTPPAEPITTLSFLPLTDAEITALDHAGESDLEENHPSPSSSSSSSEGNSLVETLLRNPPTSPPPLPPKEPSSIIQEQDTIKTRWRSIHDIPPYVPSHFPPFPGLEHIPETHIDSHSTIIPQEPLQSSTPHSPPPPPPPPPPPISTNEQQNSTTHQSNPYLFAVPYSNSQLSECHGPSFVAPTTEPRCSLPGVDQEQDDDNDDEASSRKKAKLSSPMEGFLKTYAYMVEEKVTSSKSGTEEPKFLKRNSVRQRLISEDRVEPMASSLLGMIPGNSVRTNRWSAGWIPHPPAMKGRVQPAPELKPHGHTPLPVPVTMAVPIQFPACPPFHQPHPRVPDLIPRLFERVRQDARGDQFTLLTRMSRLAPPSELGDAGEALPYRIKDLLPPPPPTHQDPSTPASAIAQQPKYLEWGFHWPPLEGRDPLPPARPPSHFSPPEFPGMPKTTAEKLRLVQREKDLAAAAAAAANSNPTPSGSAPMAESII</sequence>
<feature type="compositionally biased region" description="Pro residues" evidence="1">
    <location>
        <begin position="263"/>
        <end position="276"/>
    </location>
</feature>
<gene>
    <name evidence="2" type="ORF">PCANC_02519</name>
</gene>
<evidence type="ECO:0000313" key="2">
    <source>
        <dbReference type="EMBL" id="PLW55092.1"/>
    </source>
</evidence>
<reference evidence="2 3" key="1">
    <citation type="submission" date="2017-11" db="EMBL/GenBank/DDBJ databases">
        <title>De novo assembly and phasing of dikaryotic genomes from two isolates of Puccinia coronata f. sp. avenae, the causal agent of oat crown rust.</title>
        <authorList>
            <person name="Miller M.E."/>
            <person name="Zhang Y."/>
            <person name="Omidvar V."/>
            <person name="Sperschneider J."/>
            <person name="Schwessinger B."/>
            <person name="Raley C."/>
            <person name="Palmer J.M."/>
            <person name="Garnica D."/>
            <person name="Upadhyaya N."/>
            <person name="Rathjen J."/>
            <person name="Taylor J.M."/>
            <person name="Park R.F."/>
            <person name="Dodds P.N."/>
            <person name="Hirsch C.D."/>
            <person name="Kianian S.F."/>
            <person name="Figueroa M."/>
        </authorList>
    </citation>
    <scope>NUCLEOTIDE SEQUENCE [LARGE SCALE GENOMIC DNA]</scope>
    <source>
        <strain evidence="2">12NC29</strain>
    </source>
</reference>
<feature type="region of interest" description="Disordered" evidence="1">
    <location>
        <begin position="314"/>
        <end position="346"/>
    </location>
</feature>
<feature type="region of interest" description="Disordered" evidence="1">
    <location>
        <begin position="551"/>
        <end position="615"/>
    </location>
</feature>
<dbReference type="AlphaFoldDB" id="A0A2N5VYT0"/>
<protein>
    <recommendedName>
        <fullName evidence="4">Bromodomain associated domain-containing protein</fullName>
    </recommendedName>
</protein>
<dbReference type="EMBL" id="PGCJ01000037">
    <property type="protein sequence ID" value="PLW55092.1"/>
    <property type="molecule type" value="Genomic_DNA"/>
</dbReference>
<feature type="region of interest" description="Disordered" evidence="1">
    <location>
        <begin position="254"/>
        <end position="287"/>
    </location>
</feature>
<dbReference type="Gene3D" id="1.10.20.10">
    <property type="entry name" value="Histone, subunit A"/>
    <property type="match status" value="1"/>
</dbReference>
<feature type="region of interest" description="Disordered" evidence="1">
    <location>
        <begin position="161"/>
        <end position="208"/>
    </location>
</feature>
<dbReference type="GO" id="GO:0046982">
    <property type="term" value="F:protein heterodimerization activity"/>
    <property type="evidence" value="ECO:0007669"/>
    <property type="project" value="InterPro"/>
</dbReference>
<feature type="compositionally biased region" description="Basic and acidic residues" evidence="1">
    <location>
        <begin position="577"/>
        <end position="590"/>
    </location>
</feature>
<dbReference type="InterPro" id="IPR037818">
    <property type="entry name" value="TAF8"/>
</dbReference>